<feature type="region of interest" description="Disordered" evidence="4">
    <location>
        <begin position="2557"/>
        <end position="2579"/>
    </location>
</feature>
<feature type="region of interest" description="Disordered" evidence="4">
    <location>
        <begin position="666"/>
        <end position="687"/>
    </location>
</feature>
<evidence type="ECO:0000256" key="2">
    <source>
        <dbReference type="ARBA" id="ARBA00022525"/>
    </source>
</evidence>
<feature type="region of interest" description="Disordered" evidence="4">
    <location>
        <begin position="3314"/>
        <end position="3335"/>
    </location>
</feature>
<dbReference type="Gene3D" id="6.20.200.20">
    <property type="match status" value="1"/>
</dbReference>
<dbReference type="EMBL" id="KK114811">
    <property type="protein sequence ID" value="KFM63388.1"/>
    <property type="molecule type" value="Genomic_DNA"/>
</dbReference>
<feature type="region of interest" description="Disordered" evidence="4">
    <location>
        <begin position="1579"/>
        <end position="1607"/>
    </location>
</feature>
<feature type="region of interest" description="Disordered" evidence="4">
    <location>
        <begin position="2706"/>
        <end position="2733"/>
    </location>
</feature>
<gene>
    <name evidence="6" type="ORF">X975_13277</name>
</gene>
<feature type="region of interest" description="Disordered" evidence="4">
    <location>
        <begin position="1195"/>
        <end position="1227"/>
    </location>
</feature>
<evidence type="ECO:0000313" key="6">
    <source>
        <dbReference type="EMBL" id="KFM63388.1"/>
    </source>
</evidence>
<keyword evidence="2" id="KW-0964">Secreted</keyword>
<feature type="region of interest" description="Disordered" evidence="4">
    <location>
        <begin position="2608"/>
        <end position="2636"/>
    </location>
</feature>
<name>A0A087TE49_STEMI</name>
<evidence type="ECO:0000259" key="5">
    <source>
        <dbReference type="PROSITE" id="PS50184"/>
    </source>
</evidence>
<feature type="compositionally biased region" description="Polar residues" evidence="4">
    <location>
        <begin position="2627"/>
        <end position="2636"/>
    </location>
</feature>
<comment type="subcellular location">
    <subcellularLocation>
        <location evidence="1">Secreted</location>
    </subcellularLocation>
</comment>
<sequence length="3543" mass="384672">MLTREDETSGETTRAFVEDITHELRTATTKLSEEISTSEVKAKLTTFRPADTEEITKPEIKIITELPITPAEETWKSEIKNQTKVTAISVEETSETETKLPKFTTAGVISSETTSRPESEKFTKQPTVNTELSIETLKIEEVTHKLPSISPEVDGEIHELTTLETLSKMTQTSEVEDVAFKLTTKSDTFTETPKIALSEISTEVPIKKVTESTLLEETTFKTVTEDIEQITNITTVSQVIKSSETPRSTPKFEIEHPITLKHTETDSEAQTTTKYIVEVTSKTTAFPSLDESGTIASITQAAVTEKQSIPELITKPETVSEGFGTVAFATANATGFEIKIPTTDATEIVEDESISKLTTKSKMYSPAAEDETPVTSITDVQAKVLTPKITITGETFTERMKTTLFEDEGSTDIDLSSKFTTEVSSKVTETKVSTPVTTLTEEEISRPTMKTEDSSRDIMKTTKYPLIEDVTLIVTMEKDMEEFETSSTQTTREIAESTQKSKMTSEVTYTETPLTTKDVEVQDVTSNFTLPEIDIAEQTKIKSATEKPTTSIDILPTMKSIPSEIPEKAISDAHSVSEDEDITSKLLVFTESTATKVTSVQTMEDIGIESTSKEIMKETVSDFFEKEMSTLQPTKMAAKDEGAPTAHTTIAEDIKTRSFTTAYVTEPAESHTTALETKAPQTDDKKQETTTVFTASTEQMEAETQKAETTLDEELEEFKLKLSSQFAPFSDDLDIETSSILPLETEYESTAITTELTETSGLPVSEITVVDEVKITKAEEPSETSKLFTSTGTETSTETIHTLKHEATTFKLPTTSQENYIGKTTRSEITEVTTARLTEPEQTKETEKMATEISISAETARVADEEELIKARLTTLTEISVTGDAAEKETEGVSVISEETILSNRTFAADAMLAHSTIAMSTMTEASQTKTEESTVSDFASSHATTSPSEDRTRSFSTESSPETTKATETMLKEISRITEKVKQDYSTSPATLPSTRQIIAEAEVSTEKLETTSEQTEVTTQFSSTSKEFISSPTQTSSKFTTATENFTADITKIVSSTEVVFDETSSTSTVHTPTENVFEITPQSQTSLDSVSAVSLKDIKDVTSKIETTSDSETTIHESPTTSKSVEVLSEKDVREGETVTPEGKLIEEEVASTLSLENGTIESSPAVSTSLEILEFIGKSTTADKTVSTDIGVSSSSTMKPESATKEDTALKTSLEDITESAQPEKITTSYTEMETEKANVTFEGFSSSATPKILTEGISEISTLVSTETGEQAKSSVTKISTEVLAAEETTKLPDLSESTKFATDEVTEKFITDETKTVEAAVSVTNTYPEMTNISSTEMQILLEVTTPAEIFSEKGETDVSEFTSDTVAKEEVFADAEGSSVKLPVSTEIITEPTAVHVQTTSEIKPDVKVTDDVTMIWKTEKTSEAEKSSKTVESETTLALKTSSASDHFRTTGIYISEKPSVAVVETTEMTASAQLTEKTTESVYEEEKLTTISEVIPGKEEMPTTITSIYEGKVSEQTSTDSISITETATPLVSKISIEHETSTNEKILPTSEEAEKQKTGADMPAISTTDSKRFESTSKVTEPTFTVTESTSSTATTPYPEAVETETIGIIVTTETSEETSAKGLTEKDIPFTLVTSSAIPKDVTEIEEGETVTESGCFVNGTRYGDGEAIDSVEPCEKCHCASGDITCFKVICKLPKAGCIPKTISIDECCPSSYDCPTDGENVAAVTIASTLKVTEKDFTTPIPISFMFSSTPASIASTVLITKPSDQPLPETTIERKEYITGTEDTDVSITTHVPTDTILETSEKATERSTVIESTEYSTQKPHATATQSAVEEHSTAADIRSGTPRIIPDAIPTVASTATISESEIKTTVELTSTVTGFDVTQSEKQPQAVDLATEGPKAEETSSLVAEKETKVIFDKVSTTAHSDTDATEESDFATEAVDLATEDPKAEETSSLVAEKETKIIFDKVSTTAYSDTDAAEESDFATEAVDLATEDPKAEETSSLVAEKETKIIFDKVSTTAYSDTEGTEESEVIAFSGETAVTEGKAYSHSTTAEPTKEKDPEILTVTSTEIANISKEATKVPVTAIEMSEAYITYQSTEATGYSEEQETETEVASATEIMSTKLSEATTNKSIEIFDVKSSTISTTQIAERGEIPKTTLKGTGIPTITEATGERETLLKTIGVPTVAETITEKEVILRTTEISAVTDAETEKEISLKETGIPTITEATGERETLLKTIGVPTVAETITEKEVILGTTEISAVTDAETEKAISLKPTGVPTIADTTKQKEIILKATDISAVTEATTEAEIHLKPTDVPTTVDSTREKEIILKTTDISAVSQATTEEEIRLKPTDVSTVTDETTEKDSLLITTAGSDMTTGKEILPKTTGTAETEATTKKEIHLKPTDISTITNKTTEKEILPQTTDVSAASDITTEREILLKTTGVSVITDETKDEEVRFPVMETEDRITSTTISDHTHSIPSETYESILEKESTKKIAAEEITPISTALPSKLPKFDDFVTSTFRVSTEKLTTAKSFTTETALEAEATSKPPLEDVTTTAKSDESEELYRDTESIHDFKKVTVITESVWTDAVTSTPSSTTVPISSSEAFDSATRNDTDQMQSEVSDVTSTLSTLHPFVSTKLTAVDLATSTDKEVDHVSVTSEQAIRKTTVSEKLPEKSQTQVNETRSFDNVLPTGDVFSAPRDETSTPAGSSMHASTLTAETSKVPMYIPSLIPQEIDSVTETAQINQTILSLSKERLSTVSAEITEEDVSATSTEIKIPETTTVSSITTEKQTLETIKQSVIPETASPTIGKEIEIQTSSSVEPSTAFDHVSTTDKVFTFVSTRFTDVTTDSMETETILTPKHDILMLNVTDVSEKEEELRNFTSSSATVSETSPVFEISTKSSFTTRKPALKSVDDSLPSITPYDIDTTNLTEIQKQEEASTKSSITTLTPAITIYKEEDDLTKTDISLIETKASEDVIDKSTTVHLEKDTFPTSAYDFTVPDKGTSTSDERTSIAVSIEASSIPTEETTLKGKSTVETTEVEKEISVSVSEQFTTYGHDISPKTSDTQTEDKIYVANLTTLEDVVDITFASDNETVIMTTHRKFEDVTNAAEETTSSPYLKTSIPAISFTTFLDDLNATRKIADESLETISSKDAIETITARASEQTSGAILTEKAGTITSDIRSTPFISKVETSTIEKAYSSSEVTDVPTQTEITESETFGGEVPAKVSNITVSSTFVEDIVTEKLPDVTKGATKIATEHTTLVPTVKDTTLEEETLVQNMSSVTTEPDTAADITAQSTTGPSKATTVHETSEQARQDVTGLLTKAYKAIETTPTAFTVTAPASEKEEETTAVPEPDDDFLLDEGSCIFEGRIYESAEQIPRADPCEFCFCFRGDIICLQQSCPPPAPNCHRTMIAGYCCPRYDCPVYMTSRNISSLSRRKGVQPIIIQRRIEKREIRPAMEVKGCQVNGTFYEVGSTVTSASGPCLHCMCQDGGIMRCDPQKCKPQAPLMLKMNNSFFRSRR</sequence>
<reference evidence="6 7" key="1">
    <citation type="submission" date="2013-11" db="EMBL/GenBank/DDBJ databases">
        <title>Genome sequencing of Stegodyphus mimosarum.</title>
        <authorList>
            <person name="Bechsgaard J."/>
        </authorList>
    </citation>
    <scope>NUCLEOTIDE SEQUENCE [LARGE SCALE GENOMIC DNA]</scope>
</reference>
<feature type="region of interest" description="Disordered" evidence="4">
    <location>
        <begin position="924"/>
        <end position="969"/>
    </location>
</feature>
<dbReference type="GO" id="GO:0005576">
    <property type="term" value="C:extracellular region"/>
    <property type="evidence" value="ECO:0007669"/>
    <property type="project" value="UniProtKB-SubCell"/>
</dbReference>
<dbReference type="PROSITE" id="PS50184">
    <property type="entry name" value="VWFC_2"/>
    <property type="match status" value="2"/>
</dbReference>
<evidence type="ECO:0000256" key="4">
    <source>
        <dbReference type="SAM" id="MobiDB-lite"/>
    </source>
</evidence>
<feature type="compositionally biased region" description="Polar residues" evidence="4">
    <location>
        <begin position="955"/>
        <end position="968"/>
    </location>
</feature>
<protein>
    <recommendedName>
        <fullName evidence="5">VWFC domain-containing protein</fullName>
    </recommendedName>
</protein>
<feature type="domain" description="VWFC" evidence="5">
    <location>
        <begin position="1665"/>
        <end position="1728"/>
    </location>
</feature>
<accession>A0A087TE49</accession>
<keyword evidence="7" id="KW-1185">Reference proteome</keyword>
<dbReference type="InterPro" id="IPR052424">
    <property type="entry name" value="Kielin_Chordin-BMP_Reg"/>
</dbReference>
<feature type="compositionally biased region" description="Low complexity" evidence="4">
    <location>
        <begin position="1590"/>
        <end position="1607"/>
    </location>
</feature>
<evidence type="ECO:0000256" key="1">
    <source>
        <dbReference type="ARBA" id="ARBA00004613"/>
    </source>
</evidence>
<keyword evidence="3" id="KW-0732">Signal</keyword>
<feature type="domain" description="VWFC" evidence="5">
    <location>
        <begin position="3385"/>
        <end position="3446"/>
    </location>
</feature>
<feature type="region of interest" description="Disordered" evidence="4">
    <location>
        <begin position="482"/>
        <end position="509"/>
    </location>
</feature>
<evidence type="ECO:0000256" key="3">
    <source>
        <dbReference type="ARBA" id="ARBA00022729"/>
    </source>
</evidence>
<proteinExistence type="predicted"/>
<feature type="compositionally biased region" description="Polar residues" evidence="4">
    <location>
        <begin position="485"/>
        <end position="509"/>
    </location>
</feature>
<dbReference type="OMA" id="VQMPTEV"/>
<dbReference type="Proteomes" id="UP000054359">
    <property type="component" value="Unassembled WGS sequence"/>
</dbReference>
<evidence type="ECO:0000313" key="7">
    <source>
        <dbReference type="Proteomes" id="UP000054359"/>
    </source>
</evidence>
<dbReference type="Gene3D" id="2.10.70.10">
    <property type="entry name" value="Complement Module, domain 1"/>
    <property type="match status" value="1"/>
</dbReference>
<dbReference type="InterPro" id="IPR001007">
    <property type="entry name" value="VWF_dom"/>
</dbReference>
<feature type="compositionally biased region" description="Polar residues" evidence="4">
    <location>
        <begin position="3315"/>
        <end position="3329"/>
    </location>
</feature>
<dbReference type="SMART" id="SM00214">
    <property type="entry name" value="VWC"/>
    <property type="match status" value="2"/>
</dbReference>
<organism evidence="6 7">
    <name type="scientific">Stegodyphus mimosarum</name>
    <name type="common">African social velvet spider</name>
    <dbReference type="NCBI Taxonomy" id="407821"/>
    <lineage>
        <taxon>Eukaryota</taxon>
        <taxon>Metazoa</taxon>
        <taxon>Ecdysozoa</taxon>
        <taxon>Arthropoda</taxon>
        <taxon>Chelicerata</taxon>
        <taxon>Arachnida</taxon>
        <taxon>Araneae</taxon>
        <taxon>Araneomorphae</taxon>
        <taxon>Entelegynae</taxon>
        <taxon>Eresoidea</taxon>
        <taxon>Eresidae</taxon>
        <taxon>Stegodyphus</taxon>
    </lineage>
</organism>
<feature type="compositionally biased region" description="Polar residues" evidence="4">
    <location>
        <begin position="924"/>
        <end position="948"/>
    </location>
</feature>
<dbReference type="PANTHER" id="PTHR46698">
    <property type="entry name" value="CROSSVEINLESS 2"/>
    <property type="match status" value="1"/>
</dbReference>
<dbReference type="SUPFAM" id="SSF57603">
    <property type="entry name" value="FnI-like domain"/>
    <property type="match status" value="3"/>
</dbReference>
<feature type="compositionally biased region" description="Low complexity" evidence="4">
    <location>
        <begin position="2608"/>
        <end position="2621"/>
    </location>
</feature>
<feature type="non-terminal residue" evidence="6">
    <location>
        <position position="3543"/>
    </location>
</feature>
<dbReference type="STRING" id="407821.A0A087TE49"/>
<dbReference type="OrthoDB" id="6437926at2759"/>
<feature type="compositionally biased region" description="Polar residues" evidence="4">
    <location>
        <begin position="2722"/>
        <end position="2733"/>
    </location>
</feature>
<feature type="region of interest" description="Disordered" evidence="4">
    <location>
        <begin position="1898"/>
        <end position="1918"/>
    </location>
</feature>
<dbReference type="PANTHER" id="PTHR46698:SF3">
    <property type="entry name" value="TENECTIN ISOFORM 1-RELATED"/>
    <property type="match status" value="1"/>
</dbReference>